<sequence>MELFKVEPLETEPPERQSTGMESNGEPPAVLEALTQYYDPSLRCFTFKDFQMAPILEEYERLLGLPLGDALHYFHRGQSPFWTLVAKLLGVTKVEIAREKQNRNGLKGIPRVYQE</sequence>
<keyword evidence="4" id="KW-1185">Reference proteome</keyword>
<proteinExistence type="predicted"/>
<feature type="region of interest" description="Disordered" evidence="1">
    <location>
        <begin position="1"/>
        <end position="27"/>
    </location>
</feature>
<name>A0A371ECI7_MUCPR</name>
<dbReference type="Pfam" id="PF24924">
    <property type="entry name" value="DUF7745"/>
    <property type="match status" value="1"/>
</dbReference>
<dbReference type="PANTHER" id="PTHR48201">
    <property type="entry name" value="PROTEIN, PUTATIVE-RELATED"/>
    <property type="match status" value="1"/>
</dbReference>
<organism evidence="3 4">
    <name type="scientific">Mucuna pruriens</name>
    <name type="common">Velvet bean</name>
    <name type="synonym">Dolichos pruriens</name>
    <dbReference type="NCBI Taxonomy" id="157652"/>
    <lineage>
        <taxon>Eukaryota</taxon>
        <taxon>Viridiplantae</taxon>
        <taxon>Streptophyta</taxon>
        <taxon>Embryophyta</taxon>
        <taxon>Tracheophyta</taxon>
        <taxon>Spermatophyta</taxon>
        <taxon>Magnoliopsida</taxon>
        <taxon>eudicotyledons</taxon>
        <taxon>Gunneridae</taxon>
        <taxon>Pentapetalae</taxon>
        <taxon>rosids</taxon>
        <taxon>fabids</taxon>
        <taxon>Fabales</taxon>
        <taxon>Fabaceae</taxon>
        <taxon>Papilionoideae</taxon>
        <taxon>50 kb inversion clade</taxon>
        <taxon>NPAAA clade</taxon>
        <taxon>indigoferoid/millettioid clade</taxon>
        <taxon>Phaseoleae</taxon>
        <taxon>Mucuna</taxon>
    </lineage>
</organism>
<feature type="non-terminal residue" evidence="3">
    <location>
        <position position="1"/>
    </location>
</feature>
<comment type="caution">
    <text evidence="3">The sequence shown here is derived from an EMBL/GenBank/DDBJ whole genome shotgun (WGS) entry which is preliminary data.</text>
</comment>
<evidence type="ECO:0000256" key="1">
    <source>
        <dbReference type="SAM" id="MobiDB-lite"/>
    </source>
</evidence>
<evidence type="ECO:0000259" key="2">
    <source>
        <dbReference type="Pfam" id="PF24924"/>
    </source>
</evidence>
<reference evidence="3" key="1">
    <citation type="submission" date="2018-05" db="EMBL/GenBank/DDBJ databases">
        <title>Draft genome of Mucuna pruriens seed.</title>
        <authorList>
            <person name="Nnadi N.E."/>
            <person name="Vos R."/>
            <person name="Hasami M.H."/>
            <person name="Devisetty U.K."/>
            <person name="Aguiy J.C."/>
        </authorList>
    </citation>
    <scope>NUCLEOTIDE SEQUENCE [LARGE SCALE GENOMIC DNA]</scope>
    <source>
        <strain evidence="3">JCA_2017</strain>
    </source>
</reference>
<dbReference type="OrthoDB" id="1743443at2759"/>
<dbReference type="Proteomes" id="UP000257109">
    <property type="component" value="Unassembled WGS sequence"/>
</dbReference>
<dbReference type="EMBL" id="QJKJ01014735">
    <property type="protein sequence ID" value="RDX63745.1"/>
    <property type="molecule type" value="Genomic_DNA"/>
</dbReference>
<dbReference type="AlphaFoldDB" id="A0A371ECI7"/>
<evidence type="ECO:0000313" key="3">
    <source>
        <dbReference type="EMBL" id="RDX63745.1"/>
    </source>
</evidence>
<dbReference type="PANTHER" id="PTHR48201:SF12">
    <property type="entry name" value="AMINOTRANSFERASE-LIKE PLANT MOBILE DOMAIN-CONTAINING PROTEIN"/>
    <property type="match status" value="1"/>
</dbReference>
<evidence type="ECO:0000313" key="4">
    <source>
        <dbReference type="Proteomes" id="UP000257109"/>
    </source>
</evidence>
<gene>
    <name evidence="3" type="ORF">CR513_57787</name>
</gene>
<accession>A0A371ECI7</accession>
<feature type="domain" description="DUF7745" evidence="2">
    <location>
        <begin position="30"/>
        <end position="113"/>
    </location>
</feature>
<dbReference type="InterPro" id="IPR056647">
    <property type="entry name" value="DUF7745"/>
</dbReference>
<protein>
    <recommendedName>
        <fullName evidence="2">DUF7745 domain-containing protein</fullName>
    </recommendedName>
</protein>